<name>A0ABP3GH15_9ACTN</name>
<feature type="domain" description="Fido" evidence="1">
    <location>
        <begin position="73"/>
        <end position="201"/>
    </location>
</feature>
<dbReference type="InterPro" id="IPR003812">
    <property type="entry name" value="Fido"/>
</dbReference>
<dbReference type="RefSeq" id="WP_344117502.1">
    <property type="nucleotide sequence ID" value="NZ_BAAABW010000013.1"/>
</dbReference>
<sequence length="205" mass="22165">MHSADSLLIWQDVREQVDWAGACPLLPGPVCGERDGIADRAAASGPTRGEDRARRLGAAWQQARTDARAGRALDFARLRAWQETVLGLPRVAFRTGPAYAKGGRERYGIHADTPQRFSACMAQSRDRGLPLPARAARLYLDVAFFHPFDDGNGRAALLALGHLLATEDIVLPWVAPITVARYADDPAGAAELARVVHLLIARGPS</sequence>
<dbReference type="Pfam" id="PF02661">
    <property type="entry name" value="Fic"/>
    <property type="match status" value="1"/>
</dbReference>
<dbReference type="Gene3D" id="1.10.3290.10">
    <property type="entry name" value="Fido-like domain"/>
    <property type="match status" value="1"/>
</dbReference>
<accession>A0ABP3GH15</accession>
<comment type="caution">
    <text evidence="2">The sequence shown here is derived from an EMBL/GenBank/DDBJ whole genome shotgun (WGS) entry which is preliminary data.</text>
</comment>
<gene>
    <name evidence="2" type="ORF">GCM10010319_21120</name>
</gene>
<dbReference type="InterPro" id="IPR036597">
    <property type="entry name" value="Fido-like_dom_sf"/>
</dbReference>
<evidence type="ECO:0000259" key="1">
    <source>
        <dbReference type="PROSITE" id="PS51459"/>
    </source>
</evidence>
<protein>
    <recommendedName>
        <fullName evidence="1">Fido domain-containing protein</fullName>
    </recommendedName>
</protein>
<dbReference type="PROSITE" id="PS51459">
    <property type="entry name" value="FIDO"/>
    <property type="match status" value="1"/>
</dbReference>
<organism evidence="2 3">
    <name type="scientific">Streptomyces blastmyceticus</name>
    <dbReference type="NCBI Taxonomy" id="68180"/>
    <lineage>
        <taxon>Bacteria</taxon>
        <taxon>Bacillati</taxon>
        <taxon>Actinomycetota</taxon>
        <taxon>Actinomycetes</taxon>
        <taxon>Kitasatosporales</taxon>
        <taxon>Streptomycetaceae</taxon>
        <taxon>Streptomyces</taxon>
    </lineage>
</organism>
<dbReference type="Proteomes" id="UP001500063">
    <property type="component" value="Unassembled WGS sequence"/>
</dbReference>
<dbReference type="SUPFAM" id="SSF140931">
    <property type="entry name" value="Fic-like"/>
    <property type="match status" value="1"/>
</dbReference>
<reference evidence="3" key="1">
    <citation type="journal article" date="2019" name="Int. J. Syst. Evol. Microbiol.">
        <title>The Global Catalogue of Microorganisms (GCM) 10K type strain sequencing project: providing services to taxonomists for standard genome sequencing and annotation.</title>
        <authorList>
            <consortium name="The Broad Institute Genomics Platform"/>
            <consortium name="The Broad Institute Genome Sequencing Center for Infectious Disease"/>
            <person name="Wu L."/>
            <person name="Ma J."/>
        </authorList>
    </citation>
    <scope>NUCLEOTIDE SEQUENCE [LARGE SCALE GENOMIC DNA]</scope>
    <source>
        <strain evidence="3">JCM 4565</strain>
    </source>
</reference>
<evidence type="ECO:0000313" key="3">
    <source>
        <dbReference type="Proteomes" id="UP001500063"/>
    </source>
</evidence>
<dbReference type="EMBL" id="BAAABW010000013">
    <property type="protein sequence ID" value="GAA0344721.1"/>
    <property type="molecule type" value="Genomic_DNA"/>
</dbReference>
<keyword evidence="3" id="KW-1185">Reference proteome</keyword>
<evidence type="ECO:0000313" key="2">
    <source>
        <dbReference type="EMBL" id="GAA0344721.1"/>
    </source>
</evidence>
<proteinExistence type="predicted"/>